<dbReference type="InParanoid" id="A0A152A305"/>
<evidence type="ECO:0000313" key="2">
    <source>
        <dbReference type="Proteomes" id="UP000076078"/>
    </source>
</evidence>
<name>A0A152A305_TIELA</name>
<dbReference type="AlphaFoldDB" id="A0A152A305"/>
<reference evidence="1 2" key="1">
    <citation type="submission" date="2015-12" db="EMBL/GenBank/DDBJ databases">
        <title>Dictyostelia acquired genes for synthesis and detection of signals that induce cell-type specialization by lateral gene transfer from prokaryotes.</title>
        <authorList>
            <person name="Gloeckner G."/>
            <person name="Schaap P."/>
        </authorList>
    </citation>
    <scope>NUCLEOTIDE SEQUENCE [LARGE SCALE GENOMIC DNA]</scope>
    <source>
        <strain evidence="1 2">TK</strain>
    </source>
</reference>
<sequence>MNFVFVYIDKNTSIVVPEFPYLGQVEDFVYSHHKFISHFRPNNESIRLKLVSYVDGKYDKNQILPSEKEIKDLDKDIDGKTRLFTIVSTAVPTITDTQLQGFFPTRFSTNGAIGIHERNTKYFYLERDNTSFRDKILQGDYILFHGTRSSGKTTKVIDIMEKLTQQNYIPVYTSLEHYTLNSEDFWKRFVREINRCINGTFTSDDVPYIFDKQNVLAKKFFLGKKVVLFIDEFDRILAAPEEVKIGFLGQLRSWKPFDSYLKSVVAIGPFDILFIDKIHPIQPHSINAPKSRKYSPFNVIDQIATNDFTLEEVKKLFKLYQDDHACTVDPKIVENIFDLTNGHAGLVNLCGRAVDEGMNHFDKNFSDWSELVSSSLIQQVLGYSTVTRIMSDLEIDSPQYKERLLEHIRSFPKPLIVDTKLGDADRYWISIGILNYQLKAGSELVIISQCAIKSQLLYYCLLANIRTICNRKVPPKSRKNTEFDIIQMVETLTPFFTLNGNLSTKNYRGFGTGPKKDTLVPSEAFYHFELVTLIKIWDPPMHIFPNARTSSTKTDRADILLEIVGKKCILEIVAHSTLNQVSEHINRCSEYKKAAGALEAWVLHYTMGKENETVKYPTSISGVGVIHIWHNADFSEYQCFAYPPKP</sequence>
<gene>
    <name evidence="1" type="ORF">DLAC_02654</name>
</gene>
<keyword evidence="2" id="KW-1185">Reference proteome</keyword>
<dbReference type="Pfam" id="PF14516">
    <property type="entry name" value="AAA_35"/>
    <property type="match status" value="1"/>
</dbReference>
<organism evidence="1 2">
    <name type="scientific">Tieghemostelium lacteum</name>
    <name type="common">Slime mold</name>
    <name type="synonym">Dictyostelium lacteum</name>
    <dbReference type="NCBI Taxonomy" id="361077"/>
    <lineage>
        <taxon>Eukaryota</taxon>
        <taxon>Amoebozoa</taxon>
        <taxon>Evosea</taxon>
        <taxon>Eumycetozoa</taxon>
        <taxon>Dictyostelia</taxon>
        <taxon>Dictyosteliales</taxon>
        <taxon>Raperosteliaceae</taxon>
        <taxon>Tieghemostelium</taxon>
    </lineage>
</organism>
<evidence type="ECO:0000313" key="1">
    <source>
        <dbReference type="EMBL" id="KYR00628.1"/>
    </source>
</evidence>
<dbReference type="InterPro" id="IPR027417">
    <property type="entry name" value="P-loop_NTPase"/>
</dbReference>
<dbReference type="EMBL" id="LODT01000013">
    <property type="protein sequence ID" value="KYR00628.1"/>
    <property type="molecule type" value="Genomic_DNA"/>
</dbReference>
<dbReference type="OMA" id="NETEWWI"/>
<protein>
    <submittedName>
        <fullName evidence="1">Uncharacterized protein</fullName>
    </submittedName>
</protein>
<dbReference type="SUPFAM" id="SSF52540">
    <property type="entry name" value="P-loop containing nucleoside triphosphate hydrolases"/>
    <property type="match status" value="1"/>
</dbReference>
<accession>A0A152A305</accession>
<dbReference type="Gene3D" id="3.40.50.300">
    <property type="entry name" value="P-loop containing nucleotide triphosphate hydrolases"/>
    <property type="match status" value="1"/>
</dbReference>
<proteinExistence type="predicted"/>
<comment type="caution">
    <text evidence="1">The sequence shown here is derived from an EMBL/GenBank/DDBJ whole genome shotgun (WGS) entry which is preliminary data.</text>
</comment>
<dbReference type="STRING" id="361077.A0A152A305"/>
<dbReference type="OrthoDB" id="21073at2759"/>
<dbReference type="Proteomes" id="UP000076078">
    <property type="component" value="Unassembled WGS sequence"/>
</dbReference>